<organism evidence="2 3">
    <name type="scientific">Nesidiocoris tenuis</name>
    <dbReference type="NCBI Taxonomy" id="355587"/>
    <lineage>
        <taxon>Eukaryota</taxon>
        <taxon>Metazoa</taxon>
        <taxon>Ecdysozoa</taxon>
        <taxon>Arthropoda</taxon>
        <taxon>Hexapoda</taxon>
        <taxon>Insecta</taxon>
        <taxon>Pterygota</taxon>
        <taxon>Neoptera</taxon>
        <taxon>Paraneoptera</taxon>
        <taxon>Hemiptera</taxon>
        <taxon>Heteroptera</taxon>
        <taxon>Panheteroptera</taxon>
        <taxon>Cimicomorpha</taxon>
        <taxon>Miridae</taxon>
        <taxon>Dicyphina</taxon>
        <taxon>Nesidiocoris</taxon>
    </lineage>
</organism>
<feature type="transmembrane region" description="Helical" evidence="1">
    <location>
        <begin position="68"/>
        <end position="87"/>
    </location>
</feature>
<evidence type="ECO:0000256" key="1">
    <source>
        <dbReference type="SAM" id="Phobius"/>
    </source>
</evidence>
<accession>A0ABN7AMY4</accession>
<evidence type="ECO:0008006" key="4">
    <source>
        <dbReference type="Google" id="ProtNLM"/>
    </source>
</evidence>
<feature type="transmembrane region" description="Helical" evidence="1">
    <location>
        <begin position="99"/>
        <end position="121"/>
    </location>
</feature>
<dbReference type="EMBL" id="AP028912">
    <property type="protein sequence ID" value="BES93598.1"/>
    <property type="molecule type" value="Genomic_DNA"/>
</dbReference>
<proteinExistence type="predicted"/>
<reference evidence="2 3" key="1">
    <citation type="submission" date="2023-09" db="EMBL/GenBank/DDBJ databases">
        <title>Nesidiocoris tenuis whole genome shotgun sequence.</title>
        <authorList>
            <person name="Shibata T."/>
            <person name="Shimoda M."/>
            <person name="Kobayashi T."/>
            <person name="Uehara T."/>
        </authorList>
    </citation>
    <scope>NUCLEOTIDE SEQUENCE [LARGE SCALE GENOMIC DNA]</scope>
    <source>
        <strain evidence="2 3">Japan</strain>
    </source>
</reference>
<feature type="transmembrane region" description="Helical" evidence="1">
    <location>
        <begin position="38"/>
        <end position="56"/>
    </location>
</feature>
<evidence type="ECO:0000313" key="2">
    <source>
        <dbReference type="EMBL" id="BES93598.1"/>
    </source>
</evidence>
<gene>
    <name evidence="2" type="ORF">NTJ_06407</name>
</gene>
<name>A0ABN7AMY4_9HEMI</name>
<evidence type="ECO:0000313" key="3">
    <source>
        <dbReference type="Proteomes" id="UP001307889"/>
    </source>
</evidence>
<feature type="transmembrane region" description="Helical" evidence="1">
    <location>
        <begin position="12"/>
        <end position="32"/>
    </location>
</feature>
<protein>
    <recommendedName>
        <fullName evidence="4">DUF4203 domain-containing protein</fullName>
    </recommendedName>
</protein>
<keyword evidence="3" id="KW-1185">Reference proteome</keyword>
<keyword evidence="1" id="KW-0812">Transmembrane</keyword>
<sequence>MGNQIKTIIKMVAFGLVCATFALSIFVHKHFIGFSSTLAGATAGGFFGVYLADFVGFLSGDQVEQENLATWAIYGSCSFLGFGASILDRTSGSDDTEIFMCFLSGIMAVCSAVICFFDALIG</sequence>
<dbReference type="Proteomes" id="UP001307889">
    <property type="component" value="Chromosome 4"/>
</dbReference>
<keyword evidence="1" id="KW-1133">Transmembrane helix</keyword>
<keyword evidence="1" id="KW-0472">Membrane</keyword>